<evidence type="ECO:0000259" key="6">
    <source>
        <dbReference type="PROSITE" id="PS50932"/>
    </source>
</evidence>
<name>A0ABW2SIP7_9ACTO</name>
<feature type="region of interest" description="Disordered" evidence="5">
    <location>
        <begin position="320"/>
        <end position="345"/>
    </location>
</feature>
<evidence type="ECO:0000256" key="5">
    <source>
        <dbReference type="SAM" id="MobiDB-lite"/>
    </source>
</evidence>
<keyword evidence="3 7" id="KW-0238">DNA-binding</keyword>
<dbReference type="RefSeq" id="WP_380971617.1">
    <property type="nucleotide sequence ID" value="NZ_JBHTEF010000001.1"/>
</dbReference>
<evidence type="ECO:0000256" key="1">
    <source>
        <dbReference type="ARBA" id="ARBA00022491"/>
    </source>
</evidence>
<proteinExistence type="predicted"/>
<dbReference type="InterPro" id="IPR028082">
    <property type="entry name" value="Peripla_BP_I"/>
</dbReference>
<dbReference type="Pfam" id="PF00356">
    <property type="entry name" value="LacI"/>
    <property type="match status" value="1"/>
</dbReference>
<dbReference type="SMART" id="SM00354">
    <property type="entry name" value="HTH_LACI"/>
    <property type="match status" value="1"/>
</dbReference>
<dbReference type="PANTHER" id="PTHR30146">
    <property type="entry name" value="LACI-RELATED TRANSCRIPTIONAL REPRESSOR"/>
    <property type="match status" value="1"/>
</dbReference>
<gene>
    <name evidence="7" type="ORF">ACFQWG_01955</name>
</gene>
<keyword evidence="2" id="KW-0805">Transcription regulation</keyword>
<dbReference type="InterPro" id="IPR010982">
    <property type="entry name" value="Lambda_DNA-bd_dom_sf"/>
</dbReference>
<dbReference type="InterPro" id="IPR000843">
    <property type="entry name" value="HTH_LacI"/>
</dbReference>
<keyword evidence="4" id="KW-0804">Transcription</keyword>
<dbReference type="SUPFAM" id="SSF53822">
    <property type="entry name" value="Periplasmic binding protein-like I"/>
    <property type="match status" value="1"/>
</dbReference>
<dbReference type="CDD" id="cd01392">
    <property type="entry name" value="HTH_LacI"/>
    <property type="match status" value="1"/>
</dbReference>
<protein>
    <submittedName>
        <fullName evidence="7">LacI family DNA-binding transcriptional regulator</fullName>
    </submittedName>
</protein>
<dbReference type="PROSITE" id="PS50932">
    <property type="entry name" value="HTH_LACI_2"/>
    <property type="match status" value="1"/>
</dbReference>
<keyword evidence="1" id="KW-0678">Repressor</keyword>
<dbReference type="InterPro" id="IPR046335">
    <property type="entry name" value="LacI/GalR-like_sensor"/>
</dbReference>
<dbReference type="SUPFAM" id="SSF47413">
    <property type="entry name" value="lambda repressor-like DNA-binding domains"/>
    <property type="match status" value="1"/>
</dbReference>
<feature type="domain" description="HTH lacI-type" evidence="6">
    <location>
        <begin position="16"/>
        <end position="70"/>
    </location>
</feature>
<dbReference type="Gene3D" id="3.40.50.2300">
    <property type="match status" value="2"/>
</dbReference>
<evidence type="ECO:0000313" key="8">
    <source>
        <dbReference type="Proteomes" id="UP001596527"/>
    </source>
</evidence>
<feature type="compositionally biased region" description="Polar residues" evidence="5">
    <location>
        <begin position="321"/>
        <end position="345"/>
    </location>
</feature>
<dbReference type="GO" id="GO:0003677">
    <property type="term" value="F:DNA binding"/>
    <property type="evidence" value="ECO:0007669"/>
    <property type="project" value="UniProtKB-KW"/>
</dbReference>
<keyword evidence="8" id="KW-1185">Reference proteome</keyword>
<reference evidence="8" key="1">
    <citation type="journal article" date="2019" name="Int. J. Syst. Evol. Microbiol.">
        <title>The Global Catalogue of Microorganisms (GCM) 10K type strain sequencing project: providing services to taxonomists for standard genome sequencing and annotation.</title>
        <authorList>
            <consortium name="The Broad Institute Genomics Platform"/>
            <consortium name="The Broad Institute Genome Sequencing Center for Infectious Disease"/>
            <person name="Wu L."/>
            <person name="Ma J."/>
        </authorList>
    </citation>
    <scope>NUCLEOTIDE SEQUENCE [LARGE SCALE GENOMIC DNA]</scope>
    <source>
        <strain evidence="8">CCUG 56698</strain>
    </source>
</reference>
<sequence length="345" mass="37144">MLNRHTTSEHAAGRRPTMRDIAREVGVSQSLVSIVFRDAPGASDETRQKVLETADRLGYVRNESARSLRSTRSTSIGVAFQTRQPFHGELLDGLYAATADLPNRLVLSAVSDFRDEAAAIRSLVSYRCGALVLLGPRLSEDEILRLSSGIPVVSVARRCSSPNVDWVVSDDFQGMSLALDHLTSLGHRRIVYLSAPISPGGRERQHAFEDAAESHRLDTEVTIRTSGMTEQDGAEAATALLGEGALPSAVIAFNDRCALGLLDVLVRHGIRVPDELSVIGFDDSEIASRTPISMTSVRQDPTSLAQFAVERALQRLAATGPANTPRGTILPTSLTVRSTTGPAPR</sequence>
<organism evidence="7 8">
    <name type="scientific">Schaalia naturae</name>
    <dbReference type="NCBI Taxonomy" id="635203"/>
    <lineage>
        <taxon>Bacteria</taxon>
        <taxon>Bacillati</taxon>
        <taxon>Actinomycetota</taxon>
        <taxon>Actinomycetes</taxon>
        <taxon>Actinomycetales</taxon>
        <taxon>Actinomycetaceae</taxon>
        <taxon>Schaalia</taxon>
    </lineage>
</organism>
<evidence type="ECO:0000256" key="4">
    <source>
        <dbReference type="ARBA" id="ARBA00023163"/>
    </source>
</evidence>
<evidence type="ECO:0000256" key="2">
    <source>
        <dbReference type="ARBA" id="ARBA00023015"/>
    </source>
</evidence>
<evidence type="ECO:0000256" key="3">
    <source>
        <dbReference type="ARBA" id="ARBA00023125"/>
    </source>
</evidence>
<dbReference type="Pfam" id="PF13377">
    <property type="entry name" value="Peripla_BP_3"/>
    <property type="match status" value="1"/>
</dbReference>
<dbReference type="Proteomes" id="UP001596527">
    <property type="component" value="Unassembled WGS sequence"/>
</dbReference>
<dbReference type="PANTHER" id="PTHR30146:SF148">
    <property type="entry name" value="HTH-TYPE TRANSCRIPTIONAL REPRESSOR PURR-RELATED"/>
    <property type="match status" value="1"/>
</dbReference>
<dbReference type="Gene3D" id="1.10.260.40">
    <property type="entry name" value="lambda repressor-like DNA-binding domains"/>
    <property type="match status" value="1"/>
</dbReference>
<comment type="caution">
    <text evidence="7">The sequence shown here is derived from an EMBL/GenBank/DDBJ whole genome shotgun (WGS) entry which is preliminary data.</text>
</comment>
<evidence type="ECO:0000313" key="7">
    <source>
        <dbReference type="EMBL" id="MFC7579991.1"/>
    </source>
</evidence>
<dbReference type="CDD" id="cd06267">
    <property type="entry name" value="PBP1_LacI_sugar_binding-like"/>
    <property type="match status" value="1"/>
</dbReference>
<dbReference type="EMBL" id="JBHTEF010000001">
    <property type="protein sequence ID" value="MFC7579991.1"/>
    <property type="molecule type" value="Genomic_DNA"/>
</dbReference>
<accession>A0ABW2SIP7</accession>